<dbReference type="OrthoDB" id="9804019at2"/>
<dbReference type="Pfam" id="PF25601">
    <property type="entry name" value="AAA_lid_14"/>
    <property type="match status" value="1"/>
</dbReference>
<proteinExistence type="predicted"/>
<dbReference type="PANTHER" id="PTHR32071:SF77">
    <property type="entry name" value="TRANSCRIPTIONAL REGULATORY PROTEIN"/>
    <property type="match status" value="1"/>
</dbReference>
<evidence type="ECO:0000256" key="4">
    <source>
        <dbReference type="ARBA" id="ARBA00023163"/>
    </source>
</evidence>
<dbReference type="PANTHER" id="PTHR32071">
    <property type="entry name" value="TRANSCRIPTIONAL REGULATORY PROTEIN"/>
    <property type="match status" value="1"/>
</dbReference>
<dbReference type="InterPro" id="IPR025944">
    <property type="entry name" value="Sigma_54_int_dom_CS"/>
</dbReference>
<organism evidence="6 7">
    <name type="scientific">Shewanella hanedai</name>
    <name type="common">Alteromonas hanedai</name>
    <dbReference type="NCBI Taxonomy" id="25"/>
    <lineage>
        <taxon>Bacteria</taxon>
        <taxon>Pseudomonadati</taxon>
        <taxon>Pseudomonadota</taxon>
        <taxon>Gammaproteobacteria</taxon>
        <taxon>Alteromonadales</taxon>
        <taxon>Shewanellaceae</taxon>
        <taxon>Shewanella</taxon>
    </lineage>
</organism>
<sequence>MRNSVIDQHISNVYSSIENKGIEKNVVISSWKRCIETFKLDPLSRQPSRVLTHSELQNHTYPIEEFITTAREGMRTLYAQVQALDYVVLLCDRKGVTVDYIGNDRLNKELRNSGLYLGADWNERHAGTCAVGTLINEYEPMTIHQQDHFDIVNTTLTCSASPILDHDGQLLAVLDVSALHSPKEKSSQHLLLKLVQMHARFIESAHFLNYYREHTILKFDINVCTLSTNCPNLIALDKHNVIVGANQNARKIMARELGIKDITSQLLTGFEFTSLFELSKSEDAASFDYYLFKSRNTGLSFFCDIQAPKTKNKRLFNPAPNTIHDPVNIVAAEIDKLAGHDPSMHKVKQLANKFSPTDINILIRGETGTGKEVLAKAIHDSSKRSGGPFIAVNCAALPDSLIESELFGYKSGSFTGANSKGKSGLILAADQGTLFLDEIGDMPSSLQTRLLRVLAEKEVTPIGSDKPIKVNFRLISATHQEVAPQNIPNKNDFRADLYHRLNGATINLPPLRDRQDIYYLISKLMSKKSNMNLSKSSLEVLTEYAWPGNIRELKNVINYASTLCDEEGIRSEHLPDYVFTRDPFIVNEHSYSPTRHVETLSEEGQELLLTLRNNNWNATASAKKLNIGRATLYRKMKKFNIISPNNTDLTY</sequence>
<dbReference type="GO" id="GO:0006355">
    <property type="term" value="P:regulation of DNA-templated transcription"/>
    <property type="evidence" value="ECO:0007669"/>
    <property type="project" value="InterPro"/>
</dbReference>
<evidence type="ECO:0000313" key="6">
    <source>
        <dbReference type="EMBL" id="TRY12895.1"/>
    </source>
</evidence>
<evidence type="ECO:0000256" key="2">
    <source>
        <dbReference type="ARBA" id="ARBA00022840"/>
    </source>
</evidence>
<keyword evidence="3" id="KW-0805">Transcription regulation</keyword>
<reference evidence="7" key="1">
    <citation type="submission" date="2019-07" db="EMBL/GenBank/DDBJ databases">
        <title>Shewanella sp. YLB-08 draft genomic sequence.</title>
        <authorList>
            <person name="Yu L."/>
        </authorList>
    </citation>
    <scope>NUCLEOTIDE SEQUENCE [LARGE SCALE GENOMIC DNA]</scope>
    <source>
        <strain evidence="7">JCM 20706</strain>
    </source>
</reference>
<dbReference type="Gene3D" id="3.30.450.40">
    <property type="match status" value="1"/>
</dbReference>
<dbReference type="GO" id="GO:0043565">
    <property type="term" value="F:sequence-specific DNA binding"/>
    <property type="evidence" value="ECO:0007669"/>
    <property type="project" value="InterPro"/>
</dbReference>
<dbReference type="Gene3D" id="1.10.10.60">
    <property type="entry name" value="Homeodomain-like"/>
    <property type="match status" value="1"/>
</dbReference>
<dbReference type="GO" id="GO:0005524">
    <property type="term" value="F:ATP binding"/>
    <property type="evidence" value="ECO:0007669"/>
    <property type="project" value="UniProtKB-KW"/>
</dbReference>
<keyword evidence="1" id="KW-0547">Nucleotide-binding</keyword>
<dbReference type="InterPro" id="IPR058031">
    <property type="entry name" value="AAA_lid_NorR"/>
</dbReference>
<dbReference type="SMART" id="SM00382">
    <property type="entry name" value="AAA"/>
    <property type="match status" value="1"/>
</dbReference>
<feature type="domain" description="Sigma-54 factor interaction" evidence="5">
    <location>
        <begin position="337"/>
        <end position="562"/>
    </location>
</feature>
<keyword evidence="7" id="KW-1185">Reference proteome</keyword>
<dbReference type="InterPro" id="IPR025662">
    <property type="entry name" value="Sigma_54_int_dom_ATP-bd_1"/>
</dbReference>
<keyword evidence="2" id="KW-0067">ATP-binding</keyword>
<evidence type="ECO:0000313" key="7">
    <source>
        <dbReference type="Proteomes" id="UP000318126"/>
    </source>
</evidence>
<dbReference type="PROSITE" id="PS00675">
    <property type="entry name" value="SIGMA54_INTERACT_1"/>
    <property type="match status" value="1"/>
</dbReference>
<protein>
    <submittedName>
        <fullName evidence="6">Sigma-54-dependent Fis family transcriptional regulator</fullName>
    </submittedName>
</protein>
<dbReference type="Proteomes" id="UP000318126">
    <property type="component" value="Unassembled WGS sequence"/>
</dbReference>
<accession>A0A553JKB1</accession>
<dbReference type="Gene3D" id="1.10.8.60">
    <property type="match status" value="1"/>
</dbReference>
<dbReference type="SUPFAM" id="SSF46689">
    <property type="entry name" value="Homeodomain-like"/>
    <property type="match status" value="1"/>
</dbReference>
<evidence type="ECO:0000256" key="1">
    <source>
        <dbReference type="ARBA" id="ARBA00022741"/>
    </source>
</evidence>
<dbReference type="InterPro" id="IPR003593">
    <property type="entry name" value="AAA+_ATPase"/>
</dbReference>
<evidence type="ECO:0000256" key="3">
    <source>
        <dbReference type="ARBA" id="ARBA00023015"/>
    </source>
</evidence>
<gene>
    <name evidence="6" type="ORF">FN961_18255</name>
</gene>
<dbReference type="InterPro" id="IPR009057">
    <property type="entry name" value="Homeodomain-like_sf"/>
</dbReference>
<dbReference type="EMBL" id="VKGK01000025">
    <property type="protein sequence ID" value="TRY12895.1"/>
    <property type="molecule type" value="Genomic_DNA"/>
</dbReference>
<dbReference type="Pfam" id="PF00158">
    <property type="entry name" value="Sigma54_activat"/>
    <property type="match status" value="1"/>
</dbReference>
<dbReference type="RefSeq" id="WP_144041612.1">
    <property type="nucleotide sequence ID" value="NZ_BMPL01000023.1"/>
</dbReference>
<dbReference type="PROSITE" id="PS00688">
    <property type="entry name" value="SIGMA54_INTERACT_3"/>
    <property type="match status" value="1"/>
</dbReference>
<dbReference type="Pfam" id="PF02954">
    <property type="entry name" value="HTH_8"/>
    <property type="match status" value="1"/>
</dbReference>
<dbReference type="Gene3D" id="3.40.50.300">
    <property type="entry name" value="P-loop containing nucleotide triphosphate hydrolases"/>
    <property type="match status" value="1"/>
</dbReference>
<dbReference type="InterPro" id="IPR029016">
    <property type="entry name" value="GAF-like_dom_sf"/>
</dbReference>
<dbReference type="SUPFAM" id="SSF55781">
    <property type="entry name" value="GAF domain-like"/>
    <property type="match status" value="1"/>
</dbReference>
<dbReference type="InterPro" id="IPR002197">
    <property type="entry name" value="HTH_Fis"/>
</dbReference>
<name>A0A553JKB1_SHEHA</name>
<dbReference type="PRINTS" id="PR01590">
    <property type="entry name" value="HTHFIS"/>
</dbReference>
<dbReference type="PROSITE" id="PS50045">
    <property type="entry name" value="SIGMA54_INTERACT_4"/>
    <property type="match status" value="1"/>
</dbReference>
<keyword evidence="4" id="KW-0804">Transcription</keyword>
<dbReference type="SUPFAM" id="SSF52540">
    <property type="entry name" value="P-loop containing nucleoside triphosphate hydrolases"/>
    <property type="match status" value="1"/>
</dbReference>
<dbReference type="InterPro" id="IPR027417">
    <property type="entry name" value="P-loop_NTPase"/>
</dbReference>
<evidence type="ECO:0000259" key="5">
    <source>
        <dbReference type="PROSITE" id="PS50045"/>
    </source>
</evidence>
<dbReference type="InterPro" id="IPR002078">
    <property type="entry name" value="Sigma_54_int"/>
</dbReference>
<dbReference type="FunFam" id="3.40.50.300:FF:000006">
    <property type="entry name" value="DNA-binding transcriptional regulator NtrC"/>
    <property type="match status" value="1"/>
</dbReference>
<dbReference type="AlphaFoldDB" id="A0A553JKB1"/>
<dbReference type="CDD" id="cd00009">
    <property type="entry name" value="AAA"/>
    <property type="match status" value="1"/>
</dbReference>
<comment type="caution">
    <text evidence="6">The sequence shown here is derived from an EMBL/GenBank/DDBJ whole genome shotgun (WGS) entry which is preliminary data.</text>
</comment>